<organism evidence="1 2">
    <name type="scientific">Bacteroides pyogenes JCM 6292</name>
    <dbReference type="NCBI Taxonomy" id="1235809"/>
    <lineage>
        <taxon>Bacteria</taxon>
        <taxon>Pseudomonadati</taxon>
        <taxon>Bacteroidota</taxon>
        <taxon>Bacteroidia</taxon>
        <taxon>Bacteroidales</taxon>
        <taxon>Bacteroidaceae</taxon>
        <taxon>Bacteroides</taxon>
    </lineage>
</organism>
<name>W4P5E2_9BACE</name>
<accession>W4P5E2</accession>
<sequence>MKGTACGKIYPSGLEEDIEWLLRVKVIGMEMLNLIVLHIERLSITHGVKDSLSCLFYRHIEKPLAHFMDKGRLLDTLPVF</sequence>
<dbReference type="AlphaFoldDB" id="W4P5E2"/>
<gene>
    <name evidence="1" type="ORF">JCM6292_488</name>
</gene>
<dbReference type="EMBL" id="BAIQ01000003">
    <property type="protein sequence ID" value="GAE14364.1"/>
    <property type="molecule type" value="Genomic_DNA"/>
</dbReference>
<evidence type="ECO:0000313" key="1">
    <source>
        <dbReference type="EMBL" id="GAE14364.1"/>
    </source>
</evidence>
<reference evidence="1 2" key="1">
    <citation type="journal article" date="2014" name="Genome Announc.">
        <title>Draft Genome Sequences of Three Strains of Bacteroides pyogenes Isolated from a Cat and Swine.</title>
        <authorList>
            <person name="Sakamoto M."/>
            <person name="Oshima K."/>
            <person name="Suda W."/>
            <person name="Kitamura K."/>
            <person name="Iida T."/>
            <person name="Hattori M."/>
            <person name="Ohkuma M."/>
        </authorList>
    </citation>
    <scope>NUCLEOTIDE SEQUENCE [LARGE SCALE GENOMIC DNA]</scope>
    <source>
        <strain evidence="1 2">JCM 6292</strain>
    </source>
</reference>
<proteinExistence type="predicted"/>
<comment type="caution">
    <text evidence="1">The sequence shown here is derived from an EMBL/GenBank/DDBJ whole genome shotgun (WGS) entry which is preliminary data.</text>
</comment>
<evidence type="ECO:0000313" key="2">
    <source>
        <dbReference type="Proteomes" id="UP000018861"/>
    </source>
</evidence>
<protein>
    <submittedName>
        <fullName evidence="1">Uncharacterized protein</fullName>
    </submittedName>
</protein>
<dbReference type="Proteomes" id="UP000018861">
    <property type="component" value="Unassembled WGS sequence"/>
</dbReference>